<proteinExistence type="inferred from homology"/>
<dbReference type="Pfam" id="PF19798">
    <property type="entry name" value="Sulfotransfer_5"/>
    <property type="match status" value="1"/>
</dbReference>
<reference evidence="2 3" key="1">
    <citation type="submission" date="2019-01" db="EMBL/GenBank/DDBJ databases">
        <authorList>
            <person name="Chen W.-M."/>
        </authorList>
    </citation>
    <scope>NUCLEOTIDE SEQUENCE [LARGE SCALE GENOMIC DNA]</scope>
    <source>
        <strain evidence="2 3">ICH-3</strain>
    </source>
</reference>
<dbReference type="Gene3D" id="3.40.50.300">
    <property type="entry name" value="P-loop containing nucleotide triphosphate hydrolases"/>
    <property type="match status" value="1"/>
</dbReference>
<dbReference type="AlphaFoldDB" id="A0A3S3SBR4"/>
<dbReference type="Proteomes" id="UP000288178">
    <property type="component" value="Unassembled WGS sequence"/>
</dbReference>
<dbReference type="RefSeq" id="WP_128198894.1">
    <property type="nucleotide sequence ID" value="NZ_SACT01000004.1"/>
</dbReference>
<dbReference type="GO" id="GO:0016787">
    <property type="term" value="F:hydrolase activity"/>
    <property type="evidence" value="ECO:0007669"/>
    <property type="project" value="UniProtKB-KW"/>
</dbReference>
<evidence type="ECO:0000256" key="1">
    <source>
        <dbReference type="ARBA" id="ARBA00009320"/>
    </source>
</evidence>
<evidence type="ECO:0000313" key="3">
    <source>
        <dbReference type="Proteomes" id="UP000288178"/>
    </source>
</evidence>
<organism evidence="2 3">
    <name type="scientific">Rubrivivax albus</name>
    <dbReference type="NCBI Taxonomy" id="2499835"/>
    <lineage>
        <taxon>Bacteria</taxon>
        <taxon>Pseudomonadati</taxon>
        <taxon>Pseudomonadota</taxon>
        <taxon>Betaproteobacteria</taxon>
        <taxon>Burkholderiales</taxon>
        <taxon>Sphaerotilaceae</taxon>
        <taxon>Rubrivivax</taxon>
    </lineage>
</organism>
<keyword evidence="3" id="KW-1185">Reference proteome</keyword>
<dbReference type="InterPro" id="IPR050571">
    <property type="entry name" value="Class-IV_PLP-Dep_Aminotrnsfr"/>
</dbReference>
<dbReference type="EMBL" id="SACT01000004">
    <property type="protein sequence ID" value="RVT50868.1"/>
    <property type="molecule type" value="Genomic_DNA"/>
</dbReference>
<dbReference type="InterPro" id="IPR027417">
    <property type="entry name" value="P-loop_NTPase"/>
</dbReference>
<keyword evidence="2" id="KW-0378">Hydrolase</keyword>
<comment type="caution">
    <text evidence="2">The sequence shown here is derived from an EMBL/GenBank/DDBJ whole genome shotgun (WGS) entry which is preliminary data.</text>
</comment>
<evidence type="ECO:0000313" key="2">
    <source>
        <dbReference type="EMBL" id="RVT50868.1"/>
    </source>
</evidence>
<name>A0A3S3SBR4_9BURK</name>
<dbReference type="OrthoDB" id="272985at2"/>
<dbReference type="PANTHER" id="PTHR42743:SF11">
    <property type="entry name" value="AMINODEOXYCHORISMATE LYASE"/>
    <property type="match status" value="1"/>
</dbReference>
<gene>
    <name evidence="2" type="ORF">ENE75_13750</name>
</gene>
<sequence>MAQDTPPPVRIAMWSGPRNISTALMRAWENRGDCAVSDEPLYAHYLQVTGLDHPAAAEVIAAGDTDIARVTRALTAGPVPGSQQVWYQKHMSHHLLPGMDTAWVHALHNVFLIRDPALVVASYVKSRAHCEPADIGLLQQAELFDRVADRLGRAPLVIDGERFLQDPARHLQALCADARVPYTDRMLQWPAGPRDSDGVWAPHWYAAVWRSTGFEPWRPRTAALDAAGQRVADACRPAYERLQQHALR</sequence>
<dbReference type="GO" id="GO:0019752">
    <property type="term" value="P:carboxylic acid metabolic process"/>
    <property type="evidence" value="ECO:0007669"/>
    <property type="project" value="TreeGrafter"/>
</dbReference>
<comment type="similarity">
    <text evidence="1">Belongs to the class-IV pyridoxal-phosphate-dependent aminotransferase family.</text>
</comment>
<protein>
    <submittedName>
        <fullName evidence="2">HAD family hydrolase</fullName>
    </submittedName>
</protein>
<dbReference type="SUPFAM" id="SSF52540">
    <property type="entry name" value="P-loop containing nucleoside triphosphate hydrolases"/>
    <property type="match status" value="1"/>
</dbReference>
<dbReference type="PANTHER" id="PTHR42743">
    <property type="entry name" value="AMINO-ACID AMINOTRANSFERASE"/>
    <property type="match status" value="1"/>
</dbReference>
<accession>A0A3S3SBR4</accession>